<evidence type="ECO:0000256" key="4">
    <source>
        <dbReference type="ARBA" id="ARBA00023186"/>
    </source>
</evidence>
<evidence type="ECO:0000256" key="5">
    <source>
        <dbReference type="SAM" id="Phobius"/>
    </source>
</evidence>
<evidence type="ECO:0000256" key="1">
    <source>
        <dbReference type="ARBA" id="ARBA00004236"/>
    </source>
</evidence>
<comment type="subcellular location">
    <subcellularLocation>
        <location evidence="1">Cell membrane</location>
    </subcellularLocation>
</comment>
<dbReference type="EMBL" id="JAKWBL010000004">
    <property type="protein sequence ID" value="MCH5599981.1"/>
    <property type="molecule type" value="Genomic_DNA"/>
</dbReference>
<dbReference type="PANTHER" id="PTHR47529:SF1">
    <property type="entry name" value="PERIPLASMIC CHAPERONE PPID"/>
    <property type="match status" value="1"/>
</dbReference>
<keyword evidence="4" id="KW-0143">Chaperone</keyword>
<keyword evidence="2" id="KW-1003">Cell membrane</keyword>
<dbReference type="Gene3D" id="1.10.8.1040">
    <property type="match status" value="1"/>
</dbReference>
<sequence length="115" mass="12734">MSIIQKIQDKYGKVMAIIIALALVVFVIMLAFENGGSLFRGDTTTVGKVNGESVKYDNFRAMVDQQTQMMQQRGMGTNSEMLAQQANEGAWNTEIARILLTQEADKLGMEIGKKN</sequence>
<gene>
    <name evidence="6" type="ORF">MKP09_19730</name>
</gene>
<dbReference type="SUPFAM" id="SSF109998">
    <property type="entry name" value="Triger factor/SurA peptide-binding domain-like"/>
    <property type="match status" value="1"/>
</dbReference>
<keyword evidence="7" id="KW-1185">Reference proteome</keyword>
<organism evidence="6 7">
    <name type="scientific">Niabella ginsengisoli</name>
    <dbReference type="NCBI Taxonomy" id="522298"/>
    <lineage>
        <taxon>Bacteria</taxon>
        <taxon>Pseudomonadati</taxon>
        <taxon>Bacteroidota</taxon>
        <taxon>Chitinophagia</taxon>
        <taxon>Chitinophagales</taxon>
        <taxon>Chitinophagaceae</taxon>
        <taxon>Niabella</taxon>
    </lineage>
</organism>
<evidence type="ECO:0000313" key="6">
    <source>
        <dbReference type="EMBL" id="MCH5599981.1"/>
    </source>
</evidence>
<evidence type="ECO:0000256" key="3">
    <source>
        <dbReference type="ARBA" id="ARBA00023136"/>
    </source>
</evidence>
<dbReference type="InterPro" id="IPR052029">
    <property type="entry name" value="PpiD_chaperone"/>
</dbReference>
<protein>
    <submittedName>
        <fullName evidence="6">SurA N-terminal domain-containing protein</fullName>
    </submittedName>
</protein>
<dbReference type="RefSeq" id="WP_240831999.1">
    <property type="nucleotide sequence ID" value="NZ_JAKWBL010000004.1"/>
</dbReference>
<proteinExistence type="predicted"/>
<evidence type="ECO:0000256" key="2">
    <source>
        <dbReference type="ARBA" id="ARBA00022475"/>
    </source>
</evidence>
<evidence type="ECO:0000313" key="7">
    <source>
        <dbReference type="Proteomes" id="UP001202248"/>
    </source>
</evidence>
<dbReference type="Proteomes" id="UP001202248">
    <property type="component" value="Unassembled WGS sequence"/>
</dbReference>
<accession>A0ABS9SNY1</accession>
<dbReference type="Pfam" id="PF13623">
    <property type="entry name" value="SurA_N_2"/>
    <property type="match status" value="1"/>
</dbReference>
<name>A0ABS9SNY1_9BACT</name>
<dbReference type="PANTHER" id="PTHR47529">
    <property type="entry name" value="PEPTIDYL-PROLYL CIS-TRANS ISOMERASE D"/>
    <property type="match status" value="1"/>
</dbReference>
<keyword evidence="5" id="KW-1133">Transmembrane helix</keyword>
<keyword evidence="3 5" id="KW-0472">Membrane</keyword>
<reference evidence="6 7" key="1">
    <citation type="submission" date="2022-02" db="EMBL/GenBank/DDBJ databases">
        <authorList>
            <person name="Min J."/>
        </authorList>
    </citation>
    <scope>NUCLEOTIDE SEQUENCE [LARGE SCALE GENOMIC DNA]</scope>
    <source>
        <strain evidence="6 7">GR10-1</strain>
    </source>
</reference>
<feature type="transmembrane region" description="Helical" evidence="5">
    <location>
        <begin position="12"/>
        <end position="32"/>
    </location>
</feature>
<comment type="caution">
    <text evidence="6">The sequence shown here is derived from an EMBL/GenBank/DDBJ whole genome shotgun (WGS) entry which is preliminary data.</text>
</comment>
<keyword evidence="5" id="KW-0812">Transmembrane</keyword>
<dbReference type="InterPro" id="IPR027304">
    <property type="entry name" value="Trigger_fact/SurA_dom_sf"/>
</dbReference>